<protein>
    <submittedName>
        <fullName evidence="2">Hemerythrin HHE cation binding domain-containing protein</fullName>
    </submittedName>
</protein>
<comment type="caution">
    <text evidence="2">The sequence shown here is derived from an EMBL/GenBank/DDBJ whole genome shotgun (WGS) entry which is preliminary data.</text>
</comment>
<keyword evidence="3" id="KW-1185">Reference proteome</keyword>
<dbReference type="EMBL" id="VFPU01000001">
    <property type="protein sequence ID" value="TQM96029.1"/>
    <property type="molecule type" value="Genomic_DNA"/>
</dbReference>
<dbReference type="Pfam" id="PF01814">
    <property type="entry name" value="Hemerythrin"/>
    <property type="match status" value="1"/>
</dbReference>
<sequence>MSGASSPDRARALSLELRAVHDDLREQLHTALDAVQQGRVPEPAPRPLDHCIAFCVALHEHHTGEDRSVFPALRDAAPELGDTIDALVQDHSMISWLLQRAATAIERAAAGTDLGAVAAELEGIGAILESHFRYEERTISEALDRLPDAGPLAQALRPGG</sequence>
<proteinExistence type="predicted"/>
<name>A0A543KLR9_9MICO</name>
<reference evidence="2 3" key="1">
    <citation type="submission" date="2019-06" db="EMBL/GenBank/DDBJ databases">
        <title>Sequencing the genomes of 1000 actinobacteria strains.</title>
        <authorList>
            <person name="Klenk H.-P."/>
        </authorList>
    </citation>
    <scope>NUCLEOTIDE SEQUENCE [LARGE SCALE GENOMIC DNA]</scope>
    <source>
        <strain evidence="2 3">DSM 12362</strain>
    </source>
</reference>
<evidence type="ECO:0000313" key="2">
    <source>
        <dbReference type="EMBL" id="TQM96029.1"/>
    </source>
</evidence>
<dbReference type="InterPro" id="IPR012312">
    <property type="entry name" value="Hemerythrin-like"/>
</dbReference>
<dbReference type="AlphaFoldDB" id="A0A543KLR9"/>
<evidence type="ECO:0000313" key="3">
    <source>
        <dbReference type="Proteomes" id="UP000315133"/>
    </source>
</evidence>
<dbReference type="OrthoDB" id="8225825at2"/>
<dbReference type="RefSeq" id="WP_141817703.1">
    <property type="nucleotide sequence ID" value="NZ_BAAAIL010000003.1"/>
</dbReference>
<evidence type="ECO:0000259" key="1">
    <source>
        <dbReference type="Pfam" id="PF01814"/>
    </source>
</evidence>
<feature type="domain" description="Hemerythrin-like" evidence="1">
    <location>
        <begin position="16"/>
        <end position="140"/>
    </location>
</feature>
<gene>
    <name evidence="2" type="ORF">FB476_0882</name>
</gene>
<dbReference type="Proteomes" id="UP000315133">
    <property type="component" value="Unassembled WGS sequence"/>
</dbReference>
<accession>A0A543KLR9</accession>
<dbReference type="Gene3D" id="1.20.120.520">
    <property type="entry name" value="nmb1532 protein domain like"/>
    <property type="match status" value="1"/>
</dbReference>
<organism evidence="2 3">
    <name type="scientific">Ornithinimicrobium humiphilum</name>
    <dbReference type="NCBI Taxonomy" id="125288"/>
    <lineage>
        <taxon>Bacteria</taxon>
        <taxon>Bacillati</taxon>
        <taxon>Actinomycetota</taxon>
        <taxon>Actinomycetes</taxon>
        <taxon>Micrococcales</taxon>
        <taxon>Ornithinimicrobiaceae</taxon>
        <taxon>Ornithinimicrobium</taxon>
    </lineage>
</organism>